<dbReference type="OrthoDB" id="4209856at2759"/>
<accession>A0A0A0HW33</accession>
<evidence type="ECO:0000313" key="1">
    <source>
        <dbReference type="EMBL" id="KGM92757.1"/>
    </source>
</evidence>
<protein>
    <submittedName>
        <fullName evidence="1">Uncharacterized protein</fullName>
    </submittedName>
</protein>
<dbReference type="InParanoid" id="A0A0A0HW33"/>
<dbReference type="AlphaFoldDB" id="A0A0A0HW33"/>
<dbReference type="OMA" id="RAKIICH"/>
<sequence>MTYIYEISTEFLTLLRKNIIQSIRDILDLKSLILTYCLNKIFKVSLIHTELNKQQTTELKNLLNINKYCKVKTIHHQVQVEEVLTIKDVNRKIKQCKNNEAEKEKDKKQ</sequence>
<dbReference type="HOGENOM" id="CLU_2184755_0_0_1"/>
<organism evidence="1 2">
    <name type="scientific">Paracoccidioides brasiliensis (strain Pb18)</name>
    <dbReference type="NCBI Taxonomy" id="502780"/>
    <lineage>
        <taxon>Eukaryota</taxon>
        <taxon>Fungi</taxon>
        <taxon>Dikarya</taxon>
        <taxon>Ascomycota</taxon>
        <taxon>Pezizomycotina</taxon>
        <taxon>Eurotiomycetes</taxon>
        <taxon>Eurotiomycetidae</taxon>
        <taxon>Onygenales</taxon>
        <taxon>Ajellomycetaceae</taxon>
        <taxon>Paracoccidioides</taxon>
    </lineage>
</organism>
<gene>
    <name evidence="1" type="ORF">PADG_11215</name>
</gene>
<keyword evidence="2" id="KW-1185">Reference proteome</keyword>
<dbReference type="EMBL" id="KN275957">
    <property type="protein sequence ID" value="KGM92757.1"/>
    <property type="molecule type" value="Genomic_DNA"/>
</dbReference>
<dbReference type="RefSeq" id="XP_010756810.1">
    <property type="nucleotide sequence ID" value="XM_010758508.1"/>
</dbReference>
<proteinExistence type="predicted"/>
<reference evidence="1 2" key="1">
    <citation type="journal article" date="2011" name="PLoS Genet.">
        <title>Comparative genomic analysis of human fungal pathogens causing paracoccidioidomycosis.</title>
        <authorList>
            <person name="Desjardins C.A."/>
            <person name="Champion M.D."/>
            <person name="Holder J.W."/>
            <person name="Muszewska A."/>
            <person name="Goldberg J."/>
            <person name="Bailao A.M."/>
            <person name="Brigido M.M."/>
            <person name="Ferreira M.E."/>
            <person name="Garcia A.M."/>
            <person name="Grynberg M."/>
            <person name="Gujja S."/>
            <person name="Heiman D.I."/>
            <person name="Henn M.R."/>
            <person name="Kodira C.D."/>
            <person name="Leon-Narvaez H."/>
            <person name="Longo L.V."/>
            <person name="Ma L.J."/>
            <person name="Malavazi I."/>
            <person name="Matsuo A.L."/>
            <person name="Morais F.V."/>
            <person name="Pereira M."/>
            <person name="Rodriguez-Brito S."/>
            <person name="Sakthikumar S."/>
            <person name="Salem-Izacc S.M."/>
            <person name="Sykes S.M."/>
            <person name="Teixeira M.M."/>
            <person name="Vallejo M.C."/>
            <person name="Walter M.E."/>
            <person name="Yandava C."/>
            <person name="Young S."/>
            <person name="Zeng Q."/>
            <person name="Zucker J."/>
            <person name="Felipe M.S."/>
            <person name="Goldman G.H."/>
            <person name="Haas B.J."/>
            <person name="McEwen J.G."/>
            <person name="Nino-Vega G."/>
            <person name="Puccia R."/>
            <person name="San-Blas G."/>
            <person name="Soares C.M."/>
            <person name="Birren B.W."/>
            <person name="Cuomo C.A."/>
        </authorList>
    </citation>
    <scope>NUCLEOTIDE SEQUENCE [LARGE SCALE GENOMIC DNA]</scope>
    <source>
        <strain evidence="1 2">Pb18</strain>
    </source>
</reference>
<evidence type="ECO:0000313" key="2">
    <source>
        <dbReference type="Proteomes" id="UP000001628"/>
    </source>
</evidence>
<dbReference type="KEGG" id="pbn:PADG_11215"/>
<name>A0A0A0HW33_PARBD</name>
<dbReference type="VEuPathDB" id="FungiDB:PADG_11215"/>
<dbReference type="Proteomes" id="UP000001628">
    <property type="component" value="Unassembled WGS sequence"/>
</dbReference>
<dbReference type="GeneID" id="22587112"/>